<keyword evidence="3" id="KW-0597">Phosphoprotein</keyword>
<comment type="catalytic activity">
    <reaction evidence="1">
        <text>ATP + protein L-histidine = ADP + protein N-phospho-L-histidine.</text>
        <dbReference type="EC" id="2.7.13.3"/>
    </reaction>
</comment>
<evidence type="ECO:0000256" key="1">
    <source>
        <dbReference type="ARBA" id="ARBA00000085"/>
    </source>
</evidence>
<dbReference type="EC" id="2.7.13.3" evidence="2"/>
<dbReference type="GO" id="GO:0016036">
    <property type="term" value="P:cellular response to phosphate starvation"/>
    <property type="evidence" value="ECO:0007669"/>
    <property type="project" value="TreeGrafter"/>
</dbReference>
<evidence type="ECO:0000256" key="4">
    <source>
        <dbReference type="ARBA" id="ARBA00022679"/>
    </source>
</evidence>
<evidence type="ECO:0000256" key="2">
    <source>
        <dbReference type="ARBA" id="ARBA00012438"/>
    </source>
</evidence>
<evidence type="ECO:0000313" key="8">
    <source>
        <dbReference type="EMBL" id="EEG33495.1"/>
    </source>
</evidence>
<proteinExistence type="predicted"/>
<dbReference type="RefSeq" id="WP_003680672.1">
    <property type="nucleotide sequence ID" value="NZ_ACEN01000066.1"/>
</dbReference>
<organism evidence="8 9">
    <name type="scientific">Neisseria flavescens NRL30031/H210</name>
    <dbReference type="NCBI Taxonomy" id="546264"/>
    <lineage>
        <taxon>Bacteria</taxon>
        <taxon>Pseudomonadati</taxon>
        <taxon>Pseudomonadota</taxon>
        <taxon>Betaproteobacteria</taxon>
        <taxon>Neisseriales</taxon>
        <taxon>Neisseriaceae</taxon>
        <taxon>Neisseria</taxon>
    </lineage>
</organism>
<evidence type="ECO:0000256" key="5">
    <source>
        <dbReference type="ARBA" id="ARBA00022777"/>
    </source>
</evidence>
<comment type="caution">
    <text evidence="8">The sequence shown here is derived from an EMBL/GenBank/DDBJ whole genome shotgun (WGS) entry which is preliminary data.</text>
</comment>
<dbReference type="GO" id="GO:0005886">
    <property type="term" value="C:plasma membrane"/>
    <property type="evidence" value="ECO:0007669"/>
    <property type="project" value="TreeGrafter"/>
</dbReference>
<dbReference type="Gene3D" id="3.30.565.10">
    <property type="entry name" value="Histidine kinase-like ATPase, C-terminal domain"/>
    <property type="match status" value="1"/>
</dbReference>
<dbReference type="InterPro" id="IPR036890">
    <property type="entry name" value="HATPase_C_sf"/>
</dbReference>
<dbReference type="GO" id="GO:0004721">
    <property type="term" value="F:phosphoprotein phosphatase activity"/>
    <property type="evidence" value="ECO:0007669"/>
    <property type="project" value="TreeGrafter"/>
</dbReference>
<gene>
    <name evidence="8" type="ORF">NEIFLAOT_01424</name>
</gene>
<evidence type="ECO:0000256" key="6">
    <source>
        <dbReference type="ARBA" id="ARBA00023012"/>
    </source>
</evidence>
<dbReference type="InterPro" id="IPR050351">
    <property type="entry name" value="BphY/WalK/GraS-like"/>
</dbReference>
<keyword evidence="9" id="KW-1185">Reference proteome</keyword>
<name>C0EN91_NEIFL</name>
<accession>C0EN91</accession>
<dbReference type="AlphaFoldDB" id="C0EN91"/>
<protein>
    <recommendedName>
        <fullName evidence="2">histidine kinase</fullName>
        <ecNumber evidence="2">2.7.13.3</ecNumber>
    </recommendedName>
</protein>
<feature type="domain" description="Histidine kinase/HSP90-like ATPase" evidence="7">
    <location>
        <begin position="244"/>
        <end position="359"/>
    </location>
</feature>
<evidence type="ECO:0000259" key="7">
    <source>
        <dbReference type="SMART" id="SM00387"/>
    </source>
</evidence>
<dbReference type="InterPro" id="IPR003594">
    <property type="entry name" value="HATPase_dom"/>
</dbReference>
<sequence length="360" mass="41027">MIEIVRLYLKNNLQLKQVPLAVNRKIINGEVLRNPVCLKCMEKSCVKQNTTGEFVCDDKISSYHVKLHDLEISTFGHLGDLSKLKQGHYAYKSSSKMKYNQFEKIINDQLKPLISSCEAFETSTRTEVLNSFHDASKWARQMSINAENLLRKSEGDSIAEKFRNSSSDLKSIYKCSTLLNDALQAYEIFINPRNVDYGPKRDTQIYQLFDKFQAILFNSEGKANNKSFKLEGELYVKIPTYQSFTTIPLSLLHNALKYTFGNAKIIIKFQEIPGDKLIIKVISEGPHIDDSEKNKIFDKNFRGKHASKLHHDGLGIGLYVASIVAKKHNSTISVISEPLQYEREGILIAMNTFTLTMNIK</sequence>
<keyword evidence="5 8" id="KW-0418">Kinase</keyword>
<dbReference type="PANTHER" id="PTHR45453">
    <property type="entry name" value="PHOSPHATE REGULON SENSOR PROTEIN PHOR"/>
    <property type="match status" value="1"/>
</dbReference>
<dbReference type="SMART" id="SM00387">
    <property type="entry name" value="HATPase_c"/>
    <property type="match status" value="1"/>
</dbReference>
<keyword evidence="6" id="KW-0902">Two-component regulatory system</keyword>
<dbReference type="PANTHER" id="PTHR45453:SF1">
    <property type="entry name" value="PHOSPHATE REGULON SENSOR PROTEIN PHOR"/>
    <property type="match status" value="1"/>
</dbReference>
<dbReference type="GeneID" id="49970646"/>
<reference evidence="8 9" key="1">
    <citation type="submission" date="2009-01" db="EMBL/GenBank/DDBJ databases">
        <authorList>
            <person name="Fulton L."/>
            <person name="Clifton S."/>
            <person name="Chinwalla A.T."/>
            <person name="Mitreva M."/>
            <person name="Sodergren E."/>
            <person name="Weinstock G."/>
            <person name="Clifton S."/>
            <person name="Dooling D.J."/>
            <person name="Fulton B."/>
            <person name="Minx P."/>
            <person name="Pepin K.H."/>
            <person name="Johnson M."/>
            <person name="Bhonagiri V."/>
            <person name="Nash W.E."/>
            <person name="Mardis E.R."/>
            <person name="Wilson R.K."/>
        </authorList>
    </citation>
    <scope>NUCLEOTIDE SEQUENCE [LARGE SCALE GENOMIC DNA]</scope>
    <source>
        <strain evidence="8 9">NRL30031/H210</strain>
    </source>
</reference>
<evidence type="ECO:0000256" key="3">
    <source>
        <dbReference type="ARBA" id="ARBA00022553"/>
    </source>
</evidence>
<dbReference type="Pfam" id="PF02518">
    <property type="entry name" value="HATPase_c"/>
    <property type="match status" value="1"/>
</dbReference>
<dbReference type="GO" id="GO:0000155">
    <property type="term" value="F:phosphorelay sensor kinase activity"/>
    <property type="evidence" value="ECO:0007669"/>
    <property type="project" value="TreeGrafter"/>
</dbReference>
<dbReference type="eggNOG" id="COG0642">
    <property type="taxonomic scope" value="Bacteria"/>
</dbReference>
<keyword evidence="4" id="KW-0808">Transferase</keyword>
<evidence type="ECO:0000313" key="9">
    <source>
        <dbReference type="Proteomes" id="UP000004457"/>
    </source>
</evidence>
<dbReference type="Proteomes" id="UP000004457">
    <property type="component" value="Unassembled WGS sequence"/>
</dbReference>
<dbReference type="SUPFAM" id="SSF55874">
    <property type="entry name" value="ATPase domain of HSP90 chaperone/DNA topoisomerase II/histidine kinase"/>
    <property type="match status" value="1"/>
</dbReference>
<dbReference type="EMBL" id="ACEN01000066">
    <property type="protein sequence ID" value="EEG33495.1"/>
    <property type="molecule type" value="Genomic_DNA"/>
</dbReference>